<dbReference type="EMBL" id="BK016136">
    <property type="protein sequence ID" value="DAF97888.1"/>
    <property type="molecule type" value="Genomic_DNA"/>
</dbReference>
<sequence>MKKLISKIKESNARLMVLFLILALAELNLIIGSAIDPLHGNRWIVEPLAEYIIKETAMPLFIVVFQIIKYLFMIGLGYVAIRSYIRIKGGK</sequence>
<reference evidence="2" key="1">
    <citation type="journal article" date="2021" name="Proc. Natl. Acad. Sci. U.S.A.">
        <title>A Catalog of Tens of Thousands of Viruses from Human Metagenomes Reveals Hidden Associations with Chronic Diseases.</title>
        <authorList>
            <person name="Tisza M.J."/>
            <person name="Buck C.B."/>
        </authorList>
    </citation>
    <scope>NUCLEOTIDE SEQUENCE</scope>
    <source>
        <strain evidence="2">CtYA416</strain>
    </source>
</reference>
<name>A0A8S5UTS2_9CAUD</name>
<keyword evidence="1" id="KW-0472">Membrane</keyword>
<evidence type="ECO:0000313" key="2">
    <source>
        <dbReference type="EMBL" id="DAF97888.1"/>
    </source>
</evidence>
<keyword evidence="1" id="KW-0812">Transmembrane</keyword>
<proteinExistence type="predicted"/>
<feature type="transmembrane region" description="Helical" evidence="1">
    <location>
        <begin position="56"/>
        <end position="81"/>
    </location>
</feature>
<protein>
    <submittedName>
        <fullName evidence="2">Uncharacterized protein</fullName>
    </submittedName>
</protein>
<evidence type="ECO:0000256" key="1">
    <source>
        <dbReference type="SAM" id="Phobius"/>
    </source>
</evidence>
<accession>A0A8S5UTS2</accession>
<organism evidence="2">
    <name type="scientific">Myoviridae sp. ctYA416</name>
    <dbReference type="NCBI Taxonomy" id="2825125"/>
    <lineage>
        <taxon>Viruses</taxon>
        <taxon>Duplodnaviria</taxon>
        <taxon>Heunggongvirae</taxon>
        <taxon>Uroviricota</taxon>
        <taxon>Caudoviricetes</taxon>
    </lineage>
</organism>
<keyword evidence="1" id="KW-1133">Transmembrane helix</keyword>